<feature type="region of interest" description="Disordered" evidence="1">
    <location>
        <begin position="117"/>
        <end position="141"/>
    </location>
</feature>
<dbReference type="Proteomes" id="UP000467841">
    <property type="component" value="Unassembled WGS sequence"/>
</dbReference>
<accession>A0A6D2IK35</accession>
<name>A0A6D2IK35_9BRAS</name>
<evidence type="ECO:0000313" key="2">
    <source>
        <dbReference type="EMBL" id="CAA7028681.1"/>
    </source>
</evidence>
<reference evidence="2" key="1">
    <citation type="submission" date="2020-01" db="EMBL/GenBank/DDBJ databases">
        <authorList>
            <person name="Mishra B."/>
        </authorList>
    </citation>
    <scope>NUCLEOTIDE SEQUENCE [LARGE SCALE GENOMIC DNA]</scope>
</reference>
<dbReference type="EMBL" id="CACVBM020001072">
    <property type="protein sequence ID" value="CAA7028681.1"/>
    <property type="molecule type" value="Genomic_DNA"/>
</dbReference>
<organism evidence="2 3">
    <name type="scientific">Microthlaspi erraticum</name>
    <dbReference type="NCBI Taxonomy" id="1685480"/>
    <lineage>
        <taxon>Eukaryota</taxon>
        <taxon>Viridiplantae</taxon>
        <taxon>Streptophyta</taxon>
        <taxon>Embryophyta</taxon>
        <taxon>Tracheophyta</taxon>
        <taxon>Spermatophyta</taxon>
        <taxon>Magnoliopsida</taxon>
        <taxon>eudicotyledons</taxon>
        <taxon>Gunneridae</taxon>
        <taxon>Pentapetalae</taxon>
        <taxon>rosids</taxon>
        <taxon>malvids</taxon>
        <taxon>Brassicales</taxon>
        <taxon>Brassicaceae</taxon>
        <taxon>Coluteocarpeae</taxon>
        <taxon>Microthlaspi</taxon>
    </lineage>
</organism>
<sequence length="141" mass="15848">MMTRSVSSRARVMTKPLDFVYDDKTGWGCASATLVFSGSCFDETGLFYRARVMTRPLDFVYNDEIDRSISYMMTRSVSYRARVMTRPLDFVYDDEIGVLSGSCDDARFRPSDLRPFGLTPKSEGIPIGSDATASRRLTPHG</sequence>
<comment type="caution">
    <text evidence="2">The sequence shown here is derived from an EMBL/GenBank/DDBJ whole genome shotgun (WGS) entry which is preliminary data.</text>
</comment>
<proteinExistence type="predicted"/>
<evidence type="ECO:0000256" key="1">
    <source>
        <dbReference type="SAM" id="MobiDB-lite"/>
    </source>
</evidence>
<gene>
    <name evidence="2" type="ORF">MERR_LOCUS15916</name>
</gene>
<keyword evidence="3" id="KW-1185">Reference proteome</keyword>
<protein>
    <submittedName>
        <fullName evidence="2">Uncharacterized protein</fullName>
    </submittedName>
</protein>
<dbReference type="AlphaFoldDB" id="A0A6D2IK35"/>
<evidence type="ECO:0000313" key="3">
    <source>
        <dbReference type="Proteomes" id="UP000467841"/>
    </source>
</evidence>